<proteinExistence type="inferred from homology"/>
<dbReference type="GO" id="GO:0005524">
    <property type="term" value="F:ATP binding"/>
    <property type="evidence" value="ECO:0007669"/>
    <property type="project" value="UniProtKB-KW"/>
</dbReference>
<comment type="catalytic activity">
    <reaction evidence="1">
        <text>3'-dephospho-CoA + ATP = 2'-(5''-triphospho-alpha-D-ribosyl)-3'-dephospho-CoA + adenine</text>
        <dbReference type="Rhea" id="RHEA:15117"/>
        <dbReference type="ChEBI" id="CHEBI:16708"/>
        <dbReference type="ChEBI" id="CHEBI:30616"/>
        <dbReference type="ChEBI" id="CHEBI:57328"/>
        <dbReference type="ChEBI" id="CHEBI:61378"/>
        <dbReference type="EC" id="2.4.2.52"/>
    </reaction>
</comment>
<evidence type="ECO:0000256" key="1">
    <source>
        <dbReference type="ARBA" id="ARBA00001210"/>
    </source>
</evidence>
<dbReference type="Pfam" id="PF01874">
    <property type="entry name" value="CitG"/>
    <property type="match status" value="1"/>
</dbReference>
<dbReference type="PANTHER" id="PTHR30201">
    <property type="entry name" value="TRIPHOSPHORIBOSYL-DEPHOSPHO-COA SYNTHASE"/>
    <property type="match status" value="1"/>
</dbReference>
<reference evidence="6 7" key="1">
    <citation type="submission" date="2018-10" db="EMBL/GenBank/DDBJ databases">
        <title>Phylogenomics of Brevibacillus.</title>
        <authorList>
            <person name="Dunlap C."/>
        </authorList>
    </citation>
    <scope>NUCLEOTIDE SEQUENCE [LARGE SCALE GENOMIC DNA]</scope>
    <source>
        <strain evidence="6 7">JCM 15716</strain>
    </source>
</reference>
<accession>A0A3M8DNY2</accession>
<protein>
    <recommendedName>
        <fullName evidence="2">triphosphoribosyl-dephospho-CoA synthase</fullName>
        <ecNumber evidence="2">2.4.2.52</ecNumber>
    </recommendedName>
</protein>
<name>A0A3M8DNY2_9BACL</name>
<evidence type="ECO:0000313" key="6">
    <source>
        <dbReference type="EMBL" id="RNB89798.1"/>
    </source>
</evidence>
<evidence type="ECO:0000256" key="4">
    <source>
        <dbReference type="ARBA" id="ARBA00022741"/>
    </source>
</evidence>
<keyword evidence="4" id="KW-0547">Nucleotide-binding</keyword>
<dbReference type="HAMAP" id="MF_01883">
    <property type="entry name" value="MdcB"/>
    <property type="match status" value="1"/>
</dbReference>
<evidence type="ECO:0000256" key="5">
    <source>
        <dbReference type="ARBA" id="ARBA00022840"/>
    </source>
</evidence>
<evidence type="ECO:0000256" key="2">
    <source>
        <dbReference type="ARBA" id="ARBA00012074"/>
    </source>
</evidence>
<dbReference type="Gene3D" id="1.10.4200.10">
    <property type="entry name" value="Triphosphoribosyl-dephospho-CoA protein"/>
    <property type="match status" value="2"/>
</dbReference>
<evidence type="ECO:0000256" key="3">
    <source>
        <dbReference type="ARBA" id="ARBA00022679"/>
    </source>
</evidence>
<dbReference type="InterPro" id="IPR017555">
    <property type="entry name" value="TriPribosyl-deP-CoA_syn"/>
</dbReference>
<keyword evidence="3 6" id="KW-0808">Transferase</keyword>
<dbReference type="GO" id="GO:0051191">
    <property type="term" value="P:prosthetic group biosynthetic process"/>
    <property type="evidence" value="ECO:0007669"/>
    <property type="project" value="TreeGrafter"/>
</dbReference>
<dbReference type="InterPro" id="IPR002736">
    <property type="entry name" value="CitG"/>
</dbReference>
<dbReference type="GO" id="GO:0046917">
    <property type="term" value="F:triphosphoribosyl-dephospho-CoA synthase activity"/>
    <property type="evidence" value="ECO:0007669"/>
    <property type="project" value="UniProtKB-EC"/>
</dbReference>
<gene>
    <name evidence="6" type="ORF">EDM56_11575</name>
</gene>
<dbReference type="NCBIfam" id="TIGR03132">
    <property type="entry name" value="malonate_mdcB"/>
    <property type="match status" value="1"/>
</dbReference>
<keyword evidence="7" id="KW-1185">Reference proteome</keyword>
<dbReference type="AlphaFoldDB" id="A0A3M8DNY2"/>
<evidence type="ECO:0000313" key="7">
    <source>
        <dbReference type="Proteomes" id="UP000271031"/>
    </source>
</evidence>
<dbReference type="EC" id="2.4.2.52" evidence="2"/>
<organism evidence="6 7">
    <name type="scientific">Brevibacillus fluminis</name>
    <dbReference type="NCBI Taxonomy" id="511487"/>
    <lineage>
        <taxon>Bacteria</taxon>
        <taxon>Bacillati</taxon>
        <taxon>Bacillota</taxon>
        <taxon>Bacilli</taxon>
        <taxon>Bacillales</taxon>
        <taxon>Paenibacillaceae</taxon>
        <taxon>Brevibacillus</taxon>
    </lineage>
</organism>
<dbReference type="Proteomes" id="UP000271031">
    <property type="component" value="Unassembled WGS sequence"/>
</dbReference>
<comment type="caution">
    <text evidence="6">The sequence shown here is derived from an EMBL/GenBank/DDBJ whole genome shotgun (WGS) entry which is preliminary data.</text>
</comment>
<sequence length="304" mass="31855">MVGRLVPAPSQIPQLVSRMSRINVSLPAERSGERLSQAAICALIEEAELTPKPGLVDLASNGSHADMDIELMRRSAQSLTQTFREMAEVAFSQAPSQWLRERLAAIGRAGESMMLQATGGVNTHKGAIWALGLLTAGAAIEGEDAAPALIAKTAGEIACFPDRWAPVGMTNGARVRQRYGVRGAAEEAKQGFPHVISLGLPALQEARARGASEVEARLDALVALIASVDDTCILHRGGEEALREAKKGADAVMQAGGTSTEAGRRALVRLDGLLTSRNASPGGSADLLAATLFLDRLHNLTGGV</sequence>
<dbReference type="GO" id="GO:0016757">
    <property type="term" value="F:glycosyltransferase activity"/>
    <property type="evidence" value="ECO:0007669"/>
    <property type="project" value="UniProtKB-KW"/>
</dbReference>
<dbReference type="OrthoDB" id="114886at2"/>
<dbReference type="NCBIfam" id="NF002315">
    <property type="entry name" value="PRK01237.1"/>
    <property type="match status" value="1"/>
</dbReference>
<keyword evidence="5" id="KW-0067">ATP-binding</keyword>
<dbReference type="EMBL" id="RHHQ01000008">
    <property type="protein sequence ID" value="RNB89798.1"/>
    <property type="molecule type" value="Genomic_DNA"/>
</dbReference>
<dbReference type="PANTHER" id="PTHR30201:SF2">
    <property type="entry name" value="2-(5''-TRIPHOSPHORIBOSYL)-3'-DEPHOSPHOCOENZYME-A SYNTHASE"/>
    <property type="match status" value="1"/>
</dbReference>
<keyword evidence="6" id="KW-0328">Glycosyltransferase</keyword>